<proteinExistence type="predicted"/>
<dbReference type="OrthoDB" id="5877694at2759"/>
<sequence>MALDCLTICFSNAVAQWTVSFAILTVSLLFCTKKSKPSAPDQPRVVENKRETVKKETTRPGRRECYLQRQNMNPYKKRTGDTIDEEEDDDFLVAKEPEVKKKTTDEPKKKEKTVEKKEEDKEKKTVEKKEEEVKKSEKKKENDGKKEEEKKEKDGEEKKEEKREEKKEEKKKEASLKPKVMEYDAKQKLIAQGQKKKKTDYPTMEDAPSDWDDDDDKKKKEDEEKKKKEEEEKKKEE</sequence>
<feature type="compositionally biased region" description="Basic and acidic residues" evidence="1">
    <location>
        <begin position="216"/>
        <end position="237"/>
    </location>
</feature>
<reference evidence="3" key="1">
    <citation type="submission" date="2017-10" db="EMBL/GenBank/DDBJ databases">
        <title>Rapid genome shrinkage in a self-fertile nematode reveals novel sperm competition proteins.</title>
        <authorList>
            <person name="Yin D."/>
            <person name="Schwarz E.M."/>
            <person name="Thomas C.G."/>
            <person name="Felde R.L."/>
            <person name="Korf I.F."/>
            <person name="Cutter A.D."/>
            <person name="Schartner C.M."/>
            <person name="Ralston E.J."/>
            <person name="Meyer B.J."/>
            <person name="Haag E.S."/>
        </authorList>
    </citation>
    <scope>NUCLEOTIDE SEQUENCE [LARGE SCALE GENOMIC DNA]</scope>
    <source>
        <strain evidence="3">JU1422</strain>
    </source>
</reference>
<dbReference type="EMBL" id="PDUG01000003">
    <property type="protein sequence ID" value="PIC40305.1"/>
    <property type="molecule type" value="Genomic_DNA"/>
</dbReference>
<gene>
    <name evidence="2" type="primary">Cnig_chr_III.g11695</name>
    <name evidence="2" type="ORF">B9Z55_011695</name>
</gene>
<evidence type="ECO:0000256" key="1">
    <source>
        <dbReference type="SAM" id="MobiDB-lite"/>
    </source>
</evidence>
<feature type="compositionally biased region" description="Acidic residues" evidence="1">
    <location>
        <begin position="82"/>
        <end position="91"/>
    </location>
</feature>
<feature type="region of interest" description="Disordered" evidence="1">
    <location>
        <begin position="35"/>
        <end position="237"/>
    </location>
</feature>
<evidence type="ECO:0000313" key="2">
    <source>
        <dbReference type="EMBL" id="PIC40305.1"/>
    </source>
</evidence>
<comment type="caution">
    <text evidence="2">The sequence shown here is derived from an EMBL/GenBank/DDBJ whole genome shotgun (WGS) entry which is preliminary data.</text>
</comment>
<organism evidence="2 3">
    <name type="scientific">Caenorhabditis nigoni</name>
    <dbReference type="NCBI Taxonomy" id="1611254"/>
    <lineage>
        <taxon>Eukaryota</taxon>
        <taxon>Metazoa</taxon>
        <taxon>Ecdysozoa</taxon>
        <taxon>Nematoda</taxon>
        <taxon>Chromadorea</taxon>
        <taxon>Rhabditida</taxon>
        <taxon>Rhabditina</taxon>
        <taxon>Rhabditomorpha</taxon>
        <taxon>Rhabditoidea</taxon>
        <taxon>Rhabditidae</taxon>
        <taxon>Peloderinae</taxon>
        <taxon>Caenorhabditis</taxon>
    </lineage>
</organism>
<feature type="compositionally biased region" description="Basic and acidic residues" evidence="1">
    <location>
        <begin position="44"/>
        <end position="66"/>
    </location>
</feature>
<dbReference type="Proteomes" id="UP000230233">
    <property type="component" value="Chromosome III"/>
</dbReference>
<keyword evidence="3" id="KW-1185">Reference proteome</keyword>
<protein>
    <submittedName>
        <fullName evidence="2">Uncharacterized protein</fullName>
    </submittedName>
</protein>
<evidence type="ECO:0000313" key="3">
    <source>
        <dbReference type="Proteomes" id="UP000230233"/>
    </source>
</evidence>
<feature type="compositionally biased region" description="Basic and acidic residues" evidence="1">
    <location>
        <begin position="92"/>
        <end position="187"/>
    </location>
</feature>
<name>A0A2G5UL58_9PELO</name>
<dbReference type="AlphaFoldDB" id="A0A2G5UL58"/>
<accession>A0A2G5UL58</accession>